<proteinExistence type="predicted"/>
<sequence>MNIKQASEQSGVSAPNIRFYEKEGLLTPARRQGNDYRDYTAGDIRTLKLIRMLRMLDVPLSTIKAVLHGEQTLQQALQAQQTVLEQQVAQLAAAMQFCADLARQAPQTDTLDVDACLIRMESPAPQQGFFSGWMQDYCTLAQVQHQKHFFFIPQGSINTPQEFTAALQAYAEEKGMQFTLTKEGMYPEFSLDGIAYKAYRNPGKYRDEICCDAVHPEQLDAGLPPKREKLLRILRIAVPPVCTFAAILAAGWLVTGGTGWLWLAVLASAGVLLGRCLERWL</sequence>
<evidence type="ECO:0000256" key="4">
    <source>
        <dbReference type="ARBA" id="ARBA00023163"/>
    </source>
</evidence>
<name>A0A173R6K3_9FIRM</name>
<dbReference type="InterPro" id="IPR000551">
    <property type="entry name" value="MerR-type_HTH_dom"/>
</dbReference>
<evidence type="ECO:0000313" key="7">
    <source>
        <dbReference type="EMBL" id="CUM73396.1"/>
    </source>
</evidence>
<dbReference type="GO" id="GO:0003700">
    <property type="term" value="F:DNA-binding transcription factor activity"/>
    <property type="evidence" value="ECO:0007669"/>
    <property type="project" value="InterPro"/>
</dbReference>
<evidence type="ECO:0000256" key="5">
    <source>
        <dbReference type="SAM" id="Phobius"/>
    </source>
</evidence>
<accession>A0A173R6K3</accession>
<dbReference type="Proteomes" id="UP000095649">
    <property type="component" value="Unassembled WGS sequence"/>
</dbReference>
<feature type="domain" description="HTH merR-type" evidence="6">
    <location>
        <begin position="1"/>
        <end position="69"/>
    </location>
</feature>
<protein>
    <submittedName>
        <fullName evidence="7">Copper export regulator</fullName>
    </submittedName>
</protein>
<dbReference type="InterPro" id="IPR047057">
    <property type="entry name" value="MerR_fam"/>
</dbReference>
<dbReference type="SUPFAM" id="SSF46955">
    <property type="entry name" value="Putative DNA-binding domain"/>
    <property type="match status" value="1"/>
</dbReference>
<evidence type="ECO:0000256" key="3">
    <source>
        <dbReference type="ARBA" id="ARBA00023125"/>
    </source>
</evidence>
<dbReference type="AlphaFoldDB" id="A0A173R6K3"/>
<keyword evidence="5" id="KW-1133">Transmembrane helix</keyword>
<dbReference type="PANTHER" id="PTHR30204:SF69">
    <property type="entry name" value="MERR-FAMILY TRANSCRIPTIONAL REGULATOR"/>
    <property type="match status" value="1"/>
</dbReference>
<dbReference type="RefSeq" id="WP_055184661.1">
    <property type="nucleotide sequence ID" value="NZ_CYXN01000001.1"/>
</dbReference>
<dbReference type="InterPro" id="IPR009061">
    <property type="entry name" value="DNA-bd_dom_put_sf"/>
</dbReference>
<dbReference type="Gene3D" id="1.10.1660.10">
    <property type="match status" value="1"/>
</dbReference>
<feature type="transmembrane region" description="Helical" evidence="5">
    <location>
        <begin position="260"/>
        <end position="277"/>
    </location>
</feature>
<evidence type="ECO:0000256" key="1">
    <source>
        <dbReference type="ARBA" id="ARBA00022491"/>
    </source>
</evidence>
<reference evidence="7 8" key="1">
    <citation type="submission" date="2015-09" db="EMBL/GenBank/DDBJ databases">
        <authorList>
            <consortium name="Pathogen Informatics"/>
        </authorList>
    </citation>
    <scope>NUCLEOTIDE SEQUENCE [LARGE SCALE GENOMIC DNA]</scope>
    <source>
        <strain evidence="7 8">2789STDY5834970</strain>
    </source>
</reference>
<feature type="transmembrane region" description="Helical" evidence="5">
    <location>
        <begin position="233"/>
        <end position="254"/>
    </location>
</feature>
<dbReference type="PROSITE" id="PS50937">
    <property type="entry name" value="HTH_MERR_2"/>
    <property type="match status" value="1"/>
</dbReference>
<dbReference type="SMART" id="SM00422">
    <property type="entry name" value="HTH_MERR"/>
    <property type="match status" value="1"/>
</dbReference>
<evidence type="ECO:0000259" key="6">
    <source>
        <dbReference type="PROSITE" id="PS50937"/>
    </source>
</evidence>
<keyword evidence="1" id="KW-0678">Repressor</keyword>
<organism evidence="7 8">
    <name type="scientific">Faecalibacterium prausnitzii</name>
    <dbReference type="NCBI Taxonomy" id="853"/>
    <lineage>
        <taxon>Bacteria</taxon>
        <taxon>Bacillati</taxon>
        <taxon>Bacillota</taxon>
        <taxon>Clostridia</taxon>
        <taxon>Eubacteriales</taxon>
        <taxon>Oscillospiraceae</taxon>
        <taxon>Faecalibacterium</taxon>
    </lineage>
</organism>
<keyword evidence="5" id="KW-0472">Membrane</keyword>
<keyword evidence="3" id="KW-0238">DNA-binding</keyword>
<dbReference type="GO" id="GO:0003677">
    <property type="term" value="F:DNA binding"/>
    <property type="evidence" value="ECO:0007669"/>
    <property type="project" value="UniProtKB-KW"/>
</dbReference>
<gene>
    <name evidence="7" type="primary">hmrR_1</name>
    <name evidence="7" type="ORF">ERS852582_00291</name>
</gene>
<keyword evidence="5" id="KW-0812">Transmembrane</keyword>
<dbReference type="CDD" id="cd00592">
    <property type="entry name" value="HTH_MerR-like"/>
    <property type="match status" value="1"/>
</dbReference>
<dbReference type="Pfam" id="PF13411">
    <property type="entry name" value="MerR_1"/>
    <property type="match status" value="1"/>
</dbReference>
<dbReference type="EMBL" id="CYXN01000001">
    <property type="protein sequence ID" value="CUM73396.1"/>
    <property type="molecule type" value="Genomic_DNA"/>
</dbReference>
<dbReference type="PANTHER" id="PTHR30204">
    <property type="entry name" value="REDOX-CYCLING DRUG-SENSING TRANSCRIPTIONAL ACTIVATOR SOXR"/>
    <property type="match status" value="1"/>
</dbReference>
<evidence type="ECO:0000256" key="2">
    <source>
        <dbReference type="ARBA" id="ARBA00023015"/>
    </source>
</evidence>
<keyword evidence="4" id="KW-0804">Transcription</keyword>
<dbReference type="OrthoDB" id="9791488at2"/>
<keyword evidence="2" id="KW-0805">Transcription regulation</keyword>
<evidence type="ECO:0000313" key="8">
    <source>
        <dbReference type="Proteomes" id="UP000095649"/>
    </source>
</evidence>